<comment type="similarity">
    <text evidence="2 11 13">Belongs to the FKBP-type PPIase family. Tig subfamily.</text>
</comment>
<keyword evidence="11" id="KW-0963">Cytoplasm</keyword>
<dbReference type="HAMAP" id="MF_00303">
    <property type="entry name" value="Trigger_factor_Tig"/>
    <property type="match status" value="1"/>
</dbReference>
<dbReference type="NCBIfam" id="TIGR00115">
    <property type="entry name" value="tig"/>
    <property type="match status" value="1"/>
</dbReference>
<evidence type="ECO:0000259" key="16">
    <source>
        <dbReference type="PROSITE" id="PS50059"/>
    </source>
</evidence>
<keyword evidence="18" id="KW-1185">Reference proteome</keyword>
<evidence type="ECO:0000256" key="9">
    <source>
        <dbReference type="ARBA" id="ARBA00023306"/>
    </source>
</evidence>
<comment type="subcellular location">
    <subcellularLocation>
        <location evidence="11">Cytoplasm</location>
    </subcellularLocation>
    <text evidence="11">About half TF is bound to the ribosome near the polypeptide exit tunnel while the other half is free in the cytoplasm.</text>
</comment>
<comment type="catalytic activity">
    <reaction evidence="1 11 12">
        <text>[protein]-peptidylproline (omega=180) = [protein]-peptidylproline (omega=0)</text>
        <dbReference type="Rhea" id="RHEA:16237"/>
        <dbReference type="Rhea" id="RHEA-COMP:10747"/>
        <dbReference type="Rhea" id="RHEA-COMP:10748"/>
        <dbReference type="ChEBI" id="CHEBI:83833"/>
        <dbReference type="ChEBI" id="CHEBI:83834"/>
        <dbReference type="EC" id="5.2.1.8"/>
    </reaction>
</comment>
<evidence type="ECO:0000256" key="14">
    <source>
        <dbReference type="SAM" id="Coils"/>
    </source>
</evidence>
<evidence type="ECO:0000256" key="7">
    <source>
        <dbReference type="ARBA" id="ARBA00023186"/>
    </source>
</evidence>
<dbReference type="PROSITE" id="PS50059">
    <property type="entry name" value="FKBP_PPIASE"/>
    <property type="match status" value="1"/>
</dbReference>
<gene>
    <name evidence="11" type="primary">tig</name>
    <name evidence="17" type="ORF">JOF54_001092</name>
</gene>
<accession>A0ABS4Z559</accession>
<dbReference type="Pfam" id="PF05697">
    <property type="entry name" value="Trigger_N"/>
    <property type="match status" value="1"/>
</dbReference>
<dbReference type="InterPro" id="IPR008880">
    <property type="entry name" value="Trigger_fac_C"/>
</dbReference>
<keyword evidence="9 11" id="KW-0131">Cell cycle</keyword>
<dbReference type="RefSeq" id="WP_210053704.1">
    <property type="nucleotide sequence ID" value="NZ_BAAAMH010000012.1"/>
</dbReference>
<dbReference type="Gene3D" id="3.30.70.1050">
    <property type="entry name" value="Trigger factor ribosome-binding domain"/>
    <property type="match status" value="1"/>
</dbReference>
<dbReference type="PIRSF" id="PIRSF003095">
    <property type="entry name" value="Trigger_factor"/>
    <property type="match status" value="1"/>
</dbReference>
<evidence type="ECO:0000256" key="13">
    <source>
        <dbReference type="RuleBase" id="RU003914"/>
    </source>
</evidence>
<dbReference type="Pfam" id="PF00254">
    <property type="entry name" value="FKBP_C"/>
    <property type="match status" value="1"/>
</dbReference>
<sequence>MPSTVEQLSPTRVKITVEVPFTDLKPSMDKAYAEIAKTISIPGFRRGKVPPMVIDQRFGRGAVIQEAFNDSWMRFYGAAVAENSLSPLTQPEVEVTKLEDGDLIEFTAEVDVRPEFDLPDFSGLTATVDALEVPDAQVDEQIDVLRSRFGSRETVERAAADGDIVSINLVATQNGEALPDATAEDLEYTVGSGQMLDGLDEAVTGLSAGDSKTFTSTLVGGPLKDEQADIEVTVTKVQQQELPEADDELAQQASEFDTIGELRASIADRLTAMARLDQAGRARDAVLEELISQLEIDVPENILASETEARKQQISQQLAQAQLSLEQYLTEAEEGQTEDEFWADVETRSVQALKAQMILDKVADEHQVGVDQNDLTQHIIRKAQQDNVPPQQVADHLQEHPHHIDEYMTEIRRGKALALIVESATVTDSDGAPVELANLREDGTIGDPAEETEAVEGEVLDGTAPVAEGDGTTTADAPVDEEEQAKA</sequence>
<dbReference type="InterPro" id="IPR005215">
    <property type="entry name" value="Trig_fac"/>
</dbReference>
<keyword evidence="7 11" id="KW-0143">Chaperone</keyword>
<dbReference type="InterPro" id="IPR001179">
    <property type="entry name" value="PPIase_FKBP_dom"/>
</dbReference>
<evidence type="ECO:0000256" key="5">
    <source>
        <dbReference type="ARBA" id="ARBA00022618"/>
    </source>
</evidence>
<feature type="compositionally biased region" description="Acidic residues" evidence="15">
    <location>
        <begin position="478"/>
        <end position="487"/>
    </location>
</feature>
<dbReference type="EMBL" id="JAGIOB010000001">
    <property type="protein sequence ID" value="MBP2416170.1"/>
    <property type="molecule type" value="Genomic_DNA"/>
</dbReference>
<evidence type="ECO:0000256" key="8">
    <source>
        <dbReference type="ARBA" id="ARBA00023235"/>
    </source>
</evidence>
<dbReference type="Gene3D" id="3.10.50.40">
    <property type="match status" value="1"/>
</dbReference>
<evidence type="ECO:0000256" key="4">
    <source>
        <dbReference type="ARBA" id="ARBA00016902"/>
    </source>
</evidence>
<name>A0ABS4Z559_9ACTN</name>
<dbReference type="SUPFAM" id="SSF54534">
    <property type="entry name" value="FKBP-like"/>
    <property type="match status" value="1"/>
</dbReference>
<dbReference type="InterPro" id="IPR008881">
    <property type="entry name" value="Trigger_fac_ribosome-bd_bac"/>
</dbReference>
<dbReference type="SUPFAM" id="SSF102735">
    <property type="entry name" value="Trigger factor ribosome-binding domain"/>
    <property type="match status" value="1"/>
</dbReference>
<evidence type="ECO:0000256" key="12">
    <source>
        <dbReference type="PROSITE-ProRule" id="PRU00277"/>
    </source>
</evidence>
<evidence type="ECO:0000256" key="2">
    <source>
        <dbReference type="ARBA" id="ARBA00005464"/>
    </source>
</evidence>
<keyword evidence="14" id="KW-0175">Coiled coil</keyword>
<evidence type="ECO:0000313" key="17">
    <source>
        <dbReference type="EMBL" id="MBP2416170.1"/>
    </source>
</evidence>
<dbReference type="Proteomes" id="UP000758168">
    <property type="component" value="Unassembled WGS sequence"/>
</dbReference>
<evidence type="ECO:0000256" key="15">
    <source>
        <dbReference type="SAM" id="MobiDB-lite"/>
    </source>
</evidence>
<evidence type="ECO:0000256" key="1">
    <source>
        <dbReference type="ARBA" id="ARBA00000971"/>
    </source>
</evidence>
<keyword evidence="5 11" id="KW-0132">Cell division</keyword>
<dbReference type="PANTHER" id="PTHR30560">
    <property type="entry name" value="TRIGGER FACTOR CHAPERONE AND PEPTIDYL-PROLYL CIS/TRANS ISOMERASE"/>
    <property type="match status" value="1"/>
</dbReference>
<dbReference type="InterPro" id="IPR037041">
    <property type="entry name" value="Trigger_fac_C_sf"/>
</dbReference>
<dbReference type="EC" id="5.2.1.8" evidence="3 11"/>
<keyword evidence="8 11" id="KW-0413">Isomerase</keyword>
<dbReference type="PANTHER" id="PTHR30560:SF3">
    <property type="entry name" value="TRIGGER FACTOR-LIKE PROTEIN TIG, CHLOROPLASTIC"/>
    <property type="match status" value="1"/>
</dbReference>
<organism evidence="17 18">
    <name type="scientific">Microlunatus capsulatus</name>
    <dbReference type="NCBI Taxonomy" id="99117"/>
    <lineage>
        <taxon>Bacteria</taxon>
        <taxon>Bacillati</taxon>
        <taxon>Actinomycetota</taxon>
        <taxon>Actinomycetes</taxon>
        <taxon>Propionibacteriales</taxon>
        <taxon>Propionibacteriaceae</taxon>
        <taxon>Microlunatus</taxon>
    </lineage>
</organism>
<evidence type="ECO:0000256" key="3">
    <source>
        <dbReference type="ARBA" id="ARBA00013194"/>
    </source>
</evidence>
<dbReference type="InterPro" id="IPR046357">
    <property type="entry name" value="PPIase_dom_sf"/>
</dbReference>
<dbReference type="InterPro" id="IPR036611">
    <property type="entry name" value="Trigger_fac_ribosome-bd_sf"/>
</dbReference>
<comment type="caution">
    <text evidence="17">The sequence shown here is derived from an EMBL/GenBank/DDBJ whole genome shotgun (WGS) entry which is preliminary data.</text>
</comment>
<evidence type="ECO:0000313" key="18">
    <source>
        <dbReference type="Proteomes" id="UP000758168"/>
    </source>
</evidence>
<keyword evidence="6 11" id="KW-0697">Rotamase</keyword>
<proteinExistence type="inferred from homology"/>
<feature type="coiled-coil region" evidence="14">
    <location>
        <begin position="304"/>
        <end position="338"/>
    </location>
</feature>
<feature type="domain" description="PPIase FKBP-type" evidence="16">
    <location>
        <begin position="162"/>
        <end position="215"/>
    </location>
</feature>
<evidence type="ECO:0000256" key="11">
    <source>
        <dbReference type="HAMAP-Rule" id="MF_00303"/>
    </source>
</evidence>
<evidence type="ECO:0000256" key="10">
    <source>
        <dbReference type="ARBA" id="ARBA00029986"/>
    </source>
</evidence>
<comment type="function">
    <text evidence="11">Involved in protein export. Acts as a chaperone by maintaining the newly synthesized protein in an open conformation. Functions as a peptidyl-prolyl cis-trans isomerase.</text>
</comment>
<dbReference type="InterPro" id="IPR027304">
    <property type="entry name" value="Trigger_fact/SurA_dom_sf"/>
</dbReference>
<evidence type="ECO:0000256" key="6">
    <source>
        <dbReference type="ARBA" id="ARBA00023110"/>
    </source>
</evidence>
<feature type="compositionally biased region" description="Acidic residues" evidence="15">
    <location>
        <begin position="448"/>
        <end position="459"/>
    </location>
</feature>
<protein>
    <recommendedName>
        <fullName evidence="4 11">Trigger factor</fullName>
        <shortName evidence="11">TF</shortName>
        <ecNumber evidence="3 11">5.2.1.8</ecNumber>
    </recommendedName>
    <alternativeName>
        <fullName evidence="10 11">PPIase</fullName>
    </alternativeName>
</protein>
<comment type="domain">
    <text evidence="11">Consists of 3 domains; the N-terminus binds the ribosome, the middle domain has PPIase activity, while the C-terminus has intrinsic chaperone activity on its own.</text>
</comment>
<feature type="region of interest" description="Disordered" evidence="15">
    <location>
        <begin position="442"/>
        <end position="487"/>
    </location>
</feature>
<reference evidence="17 18" key="1">
    <citation type="submission" date="2021-03" db="EMBL/GenBank/DDBJ databases">
        <title>Sequencing the genomes of 1000 actinobacteria strains.</title>
        <authorList>
            <person name="Klenk H.-P."/>
        </authorList>
    </citation>
    <scope>NUCLEOTIDE SEQUENCE [LARGE SCALE GENOMIC DNA]</scope>
    <source>
        <strain evidence="17 18">DSM 12936</strain>
    </source>
</reference>
<dbReference type="Gene3D" id="1.10.3120.10">
    <property type="entry name" value="Trigger factor, C-terminal domain"/>
    <property type="match status" value="1"/>
</dbReference>
<dbReference type="Pfam" id="PF05698">
    <property type="entry name" value="Trigger_C"/>
    <property type="match status" value="1"/>
</dbReference>
<dbReference type="SUPFAM" id="SSF109998">
    <property type="entry name" value="Triger factor/SurA peptide-binding domain-like"/>
    <property type="match status" value="1"/>
</dbReference>